<name>A0A158PFS9_ANGCS</name>
<evidence type="ECO:0000313" key="3">
    <source>
        <dbReference type="WBParaSite" id="ACOC_0000435301-mRNA-1"/>
    </source>
</evidence>
<dbReference type="WBParaSite" id="ACOC_0000435301-mRNA-1">
    <property type="protein sequence ID" value="ACOC_0000435301-mRNA-1"/>
    <property type="gene ID" value="ACOC_0000435301"/>
</dbReference>
<gene>
    <name evidence="1" type="ORF">ACOC_LOCUS4354</name>
</gene>
<protein>
    <submittedName>
        <fullName evidence="3">Lipoprotein</fullName>
    </submittedName>
</protein>
<keyword evidence="2" id="KW-1185">Reference proteome</keyword>
<dbReference type="OrthoDB" id="10254187at2759"/>
<reference evidence="3" key="1">
    <citation type="submission" date="2016-04" db="UniProtKB">
        <authorList>
            <consortium name="WormBaseParasite"/>
        </authorList>
    </citation>
    <scope>IDENTIFICATION</scope>
</reference>
<accession>A0A158PFS9</accession>
<organism evidence="3">
    <name type="scientific">Angiostrongylus costaricensis</name>
    <name type="common">Nematode worm</name>
    <dbReference type="NCBI Taxonomy" id="334426"/>
    <lineage>
        <taxon>Eukaryota</taxon>
        <taxon>Metazoa</taxon>
        <taxon>Ecdysozoa</taxon>
        <taxon>Nematoda</taxon>
        <taxon>Chromadorea</taxon>
        <taxon>Rhabditida</taxon>
        <taxon>Rhabditina</taxon>
        <taxon>Rhabditomorpha</taxon>
        <taxon>Strongyloidea</taxon>
        <taxon>Metastrongylidae</taxon>
        <taxon>Angiostrongylus</taxon>
    </lineage>
</organism>
<sequence length="64" mass="7402">MTACYVLKPELKDGNNDGWLQKWMEGSGLMAHRDSDVNNIKTKLEFNDENRKRLNDIIANYTEG</sequence>
<evidence type="ECO:0000313" key="1">
    <source>
        <dbReference type="EMBL" id="VDM55939.1"/>
    </source>
</evidence>
<dbReference type="Proteomes" id="UP000267027">
    <property type="component" value="Unassembled WGS sequence"/>
</dbReference>
<evidence type="ECO:0000313" key="2">
    <source>
        <dbReference type="Proteomes" id="UP000267027"/>
    </source>
</evidence>
<dbReference type="EMBL" id="UYYA01003812">
    <property type="protein sequence ID" value="VDM55939.1"/>
    <property type="molecule type" value="Genomic_DNA"/>
</dbReference>
<dbReference type="AlphaFoldDB" id="A0A158PFS9"/>
<proteinExistence type="predicted"/>
<reference evidence="1 2" key="2">
    <citation type="submission" date="2018-11" db="EMBL/GenBank/DDBJ databases">
        <authorList>
            <consortium name="Pathogen Informatics"/>
        </authorList>
    </citation>
    <scope>NUCLEOTIDE SEQUENCE [LARGE SCALE GENOMIC DNA]</scope>
    <source>
        <strain evidence="1 2">Costa Rica</strain>
    </source>
</reference>